<feature type="transmembrane region" description="Helical" evidence="1">
    <location>
        <begin position="311"/>
        <end position="331"/>
    </location>
</feature>
<feature type="transmembrane region" description="Helical" evidence="1">
    <location>
        <begin position="110"/>
        <end position="127"/>
    </location>
</feature>
<keyword evidence="1" id="KW-0472">Membrane</keyword>
<dbReference type="AlphaFoldDB" id="A0A4S8V3F9"/>
<proteinExistence type="predicted"/>
<evidence type="ECO:0000256" key="1">
    <source>
        <dbReference type="SAM" id="Phobius"/>
    </source>
</evidence>
<organism evidence="2 3">
    <name type="scientific">Aureobasidium pullulans</name>
    <name type="common">Black yeast</name>
    <name type="synonym">Pullularia pullulans</name>
    <dbReference type="NCBI Taxonomy" id="5580"/>
    <lineage>
        <taxon>Eukaryota</taxon>
        <taxon>Fungi</taxon>
        <taxon>Dikarya</taxon>
        <taxon>Ascomycota</taxon>
        <taxon>Pezizomycotina</taxon>
        <taxon>Dothideomycetes</taxon>
        <taxon>Dothideomycetidae</taxon>
        <taxon>Dothideales</taxon>
        <taxon>Saccotheciaceae</taxon>
        <taxon>Aureobasidium</taxon>
    </lineage>
</organism>
<keyword evidence="1" id="KW-0812">Transmembrane</keyword>
<reference evidence="2 3" key="1">
    <citation type="submission" date="2018-10" db="EMBL/GenBank/DDBJ databases">
        <title>Fifty Aureobasidium pullulans genomes reveal a recombining polyextremotolerant generalist.</title>
        <authorList>
            <person name="Gostincar C."/>
            <person name="Turk M."/>
            <person name="Zajc J."/>
            <person name="Gunde-Cimerman N."/>
        </authorList>
    </citation>
    <scope>NUCLEOTIDE SEQUENCE [LARGE SCALE GENOMIC DNA]</scope>
    <source>
        <strain evidence="2 3">EXF-11318</strain>
    </source>
</reference>
<evidence type="ECO:0000313" key="2">
    <source>
        <dbReference type="EMBL" id="THW05729.1"/>
    </source>
</evidence>
<feature type="transmembrane region" description="Helical" evidence="1">
    <location>
        <begin position="70"/>
        <end position="90"/>
    </location>
</feature>
<evidence type="ECO:0000313" key="3">
    <source>
        <dbReference type="Proteomes" id="UP000308014"/>
    </source>
</evidence>
<dbReference type="EMBL" id="QZAJ01000831">
    <property type="protein sequence ID" value="THW05729.1"/>
    <property type="molecule type" value="Genomic_DNA"/>
</dbReference>
<gene>
    <name evidence="2" type="ORF">D6D24_10157</name>
</gene>
<comment type="caution">
    <text evidence="2">The sequence shown here is derived from an EMBL/GenBank/DDBJ whole genome shotgun (WGS) entry which is preliminary data.</text>
</comment>
<feature type="transmembrane region" description="Helical" evidence="1">
    <location>
        <begin position="229"/>
        <end position="255"/>
    </location>
</feature>
<name>A0A4S8V3F9_AURPU</name>
<sequence>MVWVLAPSVLFSVATLLRVPRRESLWSSYFIQAAVIIPTFVALIIRSGAPVTTEGMDSITEHDGPSNSQLETPVALFTTLMLQLILAGFTNAALQQLSSSPPESMQSHPLLHQAVLLIILGFCKSNYAHRLLGSLVRPLNLPGLPSPPPLTPETLLTSFTVFGNKEQISLILPIRWALVYILIHLFPYRFSRPMISFSSLQNFDVELRDPRIGFPNLPPNRGYRISGDYALFSFVCLIELIIGFITKSLLLWLWMPLQQLKETGVWFRDIADKAGIVLDISRAMFQAAWQGDWAAAKDVASAAHQDHIRGVSFVGFNIITIAFAIFVGYCLNCFNSYLARRSAQL</sequence>
<accession>A0A4S8V3F9</accession>
<protein>
    <submittedName>
        <fullName evidence="2">Uncharacterized protein</fullName>
    </submittedName>
</protein>
<feature type="transmembrane region" description="Helical" evidence="1">
    <location>
        <begin position="28"/>
        <end position="49"/>
    </location>
</feature>
<dbReference type="Proteomes" id="UP000308014">
    <property type="component" value="Unassembled WGS sequence"/>
</dbReference>
<keyword evidence="1" id="KW-1133">Transmembrane helix</keyword>